<dbReference type="InterPro" id="IPR006321">
    <property type="entry name" value="PilT/PilU"/>
</dbReference>
<evidence type="ECO:0000313" key="3">
    <source>
        <dbReference type="EMBL" id="SIP93570.1"/>
    </source>
</evidence>
<evidence type="ECO:0000313" key="4">
    <source>
        <dbReference type="Proteomes" id="UP000186895"/>
    </source>
</evidence>
<dbReference type="GO" id="GO:0005524">
    <property type="term" value="F:ATP binding"/>
    <property type="evidence" value="ECO:0007669"/>
    <property type="project" value="InterPro"/>
</dbReference>
<dbReference type="Gene3D" id="3.40.50.300">
    <property type="entry name" value="P-loop containing nucleotide triphosphate hydrolases"/>
    <property type="match status" value="1"/>
</dbReference>
<comment type="similarity">
    <text evidence="1">Belongs to the GSP E family.</text>
</comment>
<reference evidence="3 4" key="1">
    <citation type="submission" date="2017-01" db="EMBL/GenBank/DDBJ databases">
        <authorList>
            <person name="Mah S.A."/>
            <person name="Swanson W.J."/>
            <person name="Moy G.W."/>
            <person name="Vacquier V.D."/>
        </authorList>
    </citation>
    <scope>NUCLEOTIDE SEQUENCE [LARGE SCALE GENOMIC DNA]</scope>
    <source>
        <strain evidence="3 4">DSM 7027</strain>
    </source>
</reference>
<dbReference type="Pfam" id="PF00437">
    <property type="entry name" value="T2SSE"/>
    <property type="match status" value="1"/>
</dbReference>
<organism evidence="3 4">
    <name type="scientific">Marinobacterium stanieri</name>
    <dbReference type="NCBI Taxonomy" id="49186"/>
    <lineage>
        <taxon>Bacteria</taxon>
        <taxon>Pseudomonadati</taxon>
        <taxon>Pseudomonadota</taxon>
        <taxon>Gammaproteobacteria</taxon>
        <taxon>Oceanospirillales</taxon>
        <taxon>Oceanospirillaceae</taxon>
        <taxon>Marinobacterium</taxon>
    </lineage>
</organism>
<dbReference type="EMBL" id="FTMN01000001">
    <property type="protein sequence ID" value="SIP93570.1"/>
    <property type="molecule type" value="Genomic_DNA"/>
</dbReference>
<dbReference type="PROSITE" id="PS00662">
    <property type="entry name" value="T2SP_E"/>
    <property type="match status" value="1"/>
</dbReference>
<dbReference type="STRING" id="49186.SAMN05421647_101444"/>
<dbReference type="InterPro" id="IPR001482">
    <property type="entry name" value="T2SS/T4SS_dom"/>
</dbReference>
<accession>A0A1N6NNC4</accession>
<dbReference type="AlphaFoldDB" id="A0A1N6NNC4"/>
<dbReference type="NCBIfam" id="TIGR01420">
    <property type="entry name" value="pilT_fam"/>
    <property type="match status" value="1"/>
</dbReference>
<dbReference type="SUPFAM" id="SSF52540">
    <property type="entry name" value="P-loop containing nucleoside triphosphate hydrolases"/>
    <property type="match status" value="1"/>
</dbReference>
<dbReference type="Proteomes" id="UP000186895">
    <property type="component" value="Unassembled WGS sequence"/>
</dbReference>
<evidence type="ECO:0000256" key="1">
    <source>
        <dbReference type="ARBA" id="ARBA00006611"/>
    </source>
</evidence>
<dbReference type="InterPro" id="IPR027417">
    <property type="entry name" value="P-loop_NTPase"/>
</dbReference>
<dbReference type="Gene3D" id="3.30.450.90">
    <property type="match status" value="1"/>
</dbReference>
<keyword evidence="4" id="KW-1185">Reference proteome</keyword>
<sequence length="423" mass="46591">MVKRHASDLFITADAPPAIKVNGTVKPWGNKALSDETATAVIMSAMNDLQKREYEEECECSFALNQPNLGRFRISVYQQRSMPAMVVRRIQGFIPSLGDLKLPATLKELVMAKHGLVLVVGSTSSGKSTTLASLIDYRNQNKTGHIITIEDPVEFIHTHKKSIIAQREVGIDTPSFAKALKSALRQAPDVILMGEIRDAELMQHALAFAETGHLCLATLHANNASQALDRILSFFPVEQHNQVWMDLSFNLRGIVAQMLLPTVGDVSRRVAVEVMTCTPVIKELIRKGDVHSIKDIMKASGDAGMQTFDQALFELFSDGIISYDTAMSHANSENDLRLMIELSDSSISLNEIGSDTDTQDSIFRTRKLPLAAELSSEPKSVSLSGVTLLPPDHSTEPAPLYAYREPKVEGEFNFLPADDDEEK</sequence>
<dbReference type="GO" id="GO:0016887">
    <property type="term" value="F:ATP hydrolysis activity"/>
    <property type="evidence" value="ECO:0007669"/>
    <property type="project" value="InterPro"/>
</dbReference>
<name>A0A1N6NNC4_9GAMM</name>
<proteinExistence type="inferred from homology"/>
<feature type="domain" description="Bacterial type II secretion system protein E" evidence="2">
    <location>
        <begin position="184"/>
        <end position="198"/>
    </location>
</feature>
<dbReference type="CDD" id="cd01131">
    <property type="entry name" value="PilT"/>
    <property type="match status" value="1"/>
</dbReference>
<protein>
    <submittedName>
        <fullName evidence="3">Twitching motility protein PilU</fullName>
    </submittedName>
</protein>
<dbReference type="InterPro" id="IPR050921">
    <property type="entry name" value="T4SS_GSP_E_ATPase"/>
</dbReference>
<dbReference type="PANTHER" id="PTHR30486:SF12">
    <property type="entry name" value="TYPE IV PILUS ATPASE PILU"/>
    <property type="match status" value="1"/>
</dbReference>
<dbReference type="PANTHER" id="PTHR30486">
    <property type="entry name" value="TWITCHING MOTILITY PROTEIN PILT"/>
    <property type="match status" value="1"/>
</dbReference>
<gene>
    <name evidence="3" type="ORF">SAMN05421647_101444</name>
</gene>
<evidence type="ECO:0000259" key="2">
    <source>
        <dbReference type="PROSITE" id="PS00662"/>
    </source>
</evidence>